<evidence type="ECO:0000256" key="4">
    <source>
        <dbReference type="ARBA" id="ARBA00023136"/>
    </source>
</evidence>
<comment type="subcellular location">
    <subcellularLocation>
        <location evidence="1">Cell outer membrane</location>
    </subcellularLocation>
</comment>
<keyword evidence="4" id="KW-0472">Membrane</keyword>
<comment type="caution">
    <text evidence="6">The sequence shown here is derived from an EMBL/GenBank/DDBJ whole genome shotgun (WGS) entry which is preliminary data.</text>
</comment>
<evidence type="ECO:0000256" key="1">
    <source>
        <dbReference type="ARBA" id="ARBA00004442"/>
    </source>
</evidence>
<keyword evidence="3" id="KW-0732">Signal</keyword>
<gene>
    <name evidence="6" type="ORF">DU002_15540</name>
</gene>
<proteinExistence type="inferred from homology"/>
<dbReference type="GO" id="GO:0009252">
    <property type="term" value="P:peptidoglycan biosynthetic process"/>
    <property type="evidence" value="ECO:0007669"/>
    <property type="project" value="TreeGrafter"/>
</dbReference>
<dbReference type="InterPro" id="IPR010583">
    <property type="entry name" value="MipA"/>
</dbReference>
<dbReference type="Pfam" id="PF06629">
    <property type="entry name" value="MipA"/>
    <property type="match status" value="1"/>
</dbReference>
<dbReference type="InterPro" id="IPR011250">
    <property type="entry name" value="OMP/PagP_B-barrel"/>
</dbReference>
<sequence>MNENPMKYTALFAASLLPFMTCADTKESLSIGAGFVLQNSAYADYDDDNRVIPLVKFENEHFFVDKDGAGYKLFENQQHRVGIAIGVGKEEWDPKNTNRFRTLDTRHRSIDAGVSYRFQDRIYGQFSAKLSTDISDDHNGIRADLGYGYPYPVTPELMLIPNIHLSYMDSDYANYYYGVSEEESARSGVSAYDTGSALKYGVGLAAAYRITEEWSVSAGANYSWLDSELEDSPLVDDDAESSVFMGVSYKFW</sequence>
<name>A0A368N882_9GAMM</name>
<evidence type="ECO:0000256" key="2">
    <source>
        <dbReference type="ARBA" id="ARBA00005722"/>
    </source>
</evidence>
<evidence type="ECO:0000313" key="6">
    <source>
        <dbReference type="EMBL" id="RCU45469.1"/>
    </source>
</evidence>
<keyword evidence="7" id="KW-1185">Reference proteome</keyword>
<organism evidence="6 7">
    <name type="scientific">Corallincola holothuriorum</name>
    <dbReference type="NCBI Taxonomy" id="2282215"/>
    <lineage>
        <taxon>Bacteria</taxon>
        <taxon>Pseudomonadati</taxon>
        <taxon>Pseudomonadota</taxon>
        <taxon>Gammaproteobacteria</taxon>
        <taxon>Alteromonadales</taxon>
        <taxon>Psychromonadaceae</taxon>
        <taxon>Corallincola</taxon>
    </lineage>
</organism>
<dbReference type="GO" id="GO:0009279">
    <property type="term" value="C:cell outer membrane"/>
    <property type="evidence" value="ECO:0007669"/>
    <property type="project" value="UniProtKB-SubCell"/>
</dbReference>
<keyword evidence="5" id="KW-0998">Cell outer membrane</keyword>
<evidence type="ECO:0000256" key="5">
    <source>
        <dbReference type="ARBA" id="ARBA00023237"/>
    </source>
</evidence>
<dbReference type="AlphaFoldDB" id="A0A368N882"/>
<dbReference type="Proteomes" id="UP000252558">
    <property type="component" value="Unassembled WGS sequence"/>
</dbReference>
<evidence type="ECO:0000256" key="3">
    <source>
        <dbReference type="ARBA" id="ARBA00022729"/>
    </source>
</evidence>
<dbReference type="PANTHER" id="PTHR38776">
    <property type="entry name" value="MLTA-INTERACTING PROTEIN-RELATED"/>
    <property type="match status" value="1"/>
</dbReference>
<protein>
    <submittedName>
        <fullName evidence="6">MipA/OmpV family protein</fullName>
    </submittedName>
</protein>
<evidence type="ECO:0000313" key="7">
    <source>
        <dbReference type="Proteomes" id="UP000252558"/>
    </source>
</evidence>
<comment type="similarity">
    <text evidence="2">Belongs to the MipA/OmpV family.</text>
</comment>
<dbReference type="PANTHER" id="PTHR38776:SF1">
    <property type="entry name" value="MLTA-INTERACTING PROTEIN-RELATED"/>
    <property type="match status" value="1"/>
</dbReference>
<reference evidence="6 7" key="1">
    <citation type="submission" date="2018-07" db="EMBL/GenBank/DDBJ databases">
        <title>Corallincola holothuriorum sp. nov., a new facultative anaerobe isolated from sea cucumber Apostichopus japonicus.</title>
        <authorList>
            <person name="Xia H."/>
        </authorList>
    </citation>
    <scope>NUCLEOTIDE SEQUENCE [LARGE SCALE GENOMIC DNA]</scope>
    <source>
        <strain evidence="6 7">C4</strain>
    </source>
</reference>
<accession>A0A368N882</accession>
<dbReference type="EMBL" id="QPID01000010">
    <property type="protein sequence ID" value="RCU45469.1"/>
    <property type="molecule type" value="Genomic_DNA"/>
</dbReference>
<dbReference type="SUPFAM" id="SSF56925">
    <property type="entry name" value="OMPA-like"/>
    <property type="match status" value="1"/>
</dbReference>
<dbReference type="Gene3D" id="2.40.160.20">
    <property type="match status" value="1"/>
</dbReference>